<name>A0A401FT08_9BACT</name>
<organism evidence="3 4">
    <name type="scientific">Desulfonema ishimotonii</name>
    <dbReference type="NCBI Taxonomy" id="45657"/>
    <lineage>
        <taxon>Bacteria</taxon>
        <taxon>Pseudomonadati</taxon>
        <taxon>Thermodesulfobacteriota</taxon>
        <taxon>Desulfobacteria</taxon>
        <taxon>Desulfobacterales</taxon>
        <taxon>Desulfococcaceae</taxon>
        <taxon>Desulfonema</taxon>
    </lineage>
</organism>
<evidence type="ECO:0000259" key="2">
    <source>
        <dbReference type="Pfam" id="PF04773"/>
    </source>
</evidence>
<dbReference type="PANTHER" id="PTHR38731:SF3">
    <property type="entry name" value="BLL6125 PROTEIN"/>
    <property type="match status" value="1"/>
</dbReference>
<feature type="compositionally biased region" description="Basic and acidic residues" evidence="1">
    <location>
        <begin position="217"/>
        <end position="231"/>
    </location>
</feature>
<accession>A0A401FT08</accession>
<evidence type="ECO:0000313" key="4">
    <source>
        <dbReference type="Proteomes" id="UP000288096"/>
    </source>
</evidence>
<dbReference type="PANTHER" id="PTHR38731">
    <property type="entry name" value="LIPL45-RELATED LIPOPROTEIN-RELATED"/>
    <property type="match status" value="1"/>
</dbReference>
<dbReference type="AlphaFoldDB" id="A0A401FT08"/>
<comment type="caution">
    <text evidence="3">The sequence shown here is derived from an EMBL/GenBank/DDBJ whole genome shotgun (WGS) entry which is preliminary data.</text>
</comment>
<dbReference type="Pfam" id="PF04773">
    <property type="entry name" value="FecR"/>
    <property type="match status" value="1"/>
</dbReference>
<gene>
    <name evidence="3" type="ORF">DENIS_1050</name>
</gene>
<protein>
    <recommendedName>
        <fullName evidence="2">FecR protein domain-containing protein</fullName>
    </recommendedName>
</protein>
<evidence type="ECO:0000256" key="1">
    <source>
        <dbReference type="SAM" id="MobiDB-lite"/>
    </source>
</evidence>
<reference evidence="4" key="2">
    <citation type="submission" date="2019-01" db="EMBL/GenBank/DDBJ databases">
        <title>Genome sequence of Desulfonema ishimotonii strain Tokyo 01.</title>
        <authorList>
            <person name="Fukui M."/>
        </authorList>
    </citation>
    <scope>NUCLEOTIDE SEQUENCE [LARGE SCALE GENOMIC DNA]</scope>
    <source>
        <strain evidence="4">Tokyo 01</strain>
    </source>
</reference>
<feature type="compositionally biased region" description="Basic and acidic residues" evidence="1">
    <location>
        <begin position="198"/>
        <end position="207"/>
    </location>
</feature>
<dbReference type="Proteomes" id="UP000288096">
    <property type="component" value="Unassembled WGS sequence"/>
</dbReference>
<reference evidence="4" key="1">
    <citation type="submission" date="2017-11" db="EMBL/GenBank/DDBJ databases">
        <authorList>
            <person name="Watanabe M."/>
            <person name="Kojima H."/>
        </authorList>
    </citation>
    <scope>NUCLEOTIDE SEQUENCE [LARGE SCALE GENOMIC DNA]</scope>
    <source>
        <strain evidence="4">Tokyo 01</strain>
    </source>
</reference>
<sequence>MPLSAHAAPVGKITSVEGRADITSPGDAARTATAGDTLSIGDIVRTKSNAKADIEFIDGSILRLGESARVEIAEYLFENGQTRARLRLFRGKIQNIVNKARGLFGHSSPNRFEVQTPTAIIGVRGTRFFTYHQAGISGAMFMEGKGYCYSLSRPDRIAAIIAGQAMTVANARTPPVLRPISAMEIQRNLRETTPQNGSDKKNRKNPDEVAPLTSSEPVEKDAPHTDGEKAPPADASQAMQSDEVGNSVTKSPAGENSSSEFQGLPAEYGWSEISYGGEDGPDSEAAESEFYANDELRADGPFGEGDIFGFDESDEERPMQGQNTLTQDGFLASETGEEGEYWSEADFEFNMRILFAAETDEEQPIGKEKTSAVTGVEGEAADMYTMETDDVWSDVYHTDMAGEPDQAEAEPLLRYGDQTEIGKDNTADDIEIPISETVPTVVVEQEFQSNVSAQLFTGVFSEETDTCQIIESGVMTGIFSGEDSLWRADPASPASASLTGGYQEITRTDTPSLWVADELSGFNYINNTRTTFDGGAYTGFLGGIRYNDLLIGTALALCTDPRGNVGILKGQTEWGGFDEESGQFAAEFELFPVRMGQDWGIPPEYFEDALLTGETRWHREEDTSVSQGRFIDGSGALAGRITVDDLYQEVMSIQGASWAISMLASSGTYDEDDDQVFGQWQMALSDPTDTRKWLRGFFSNTAGAENAIAGETWSAWININSALTGVGGGDFTGTYDPDQHTWQMVELFSTVETGKFIRMASGETGRQQLADLNIPAFEIGRTTLSGQSDTMSVEMRDVAFFSYRTGDAPRIWATDSVSGNFLATPETGHTVSLSGNGLTAEFSVTDWNAGTWAADVQGSGALNRNDTGGTVSAQFSGYAAGQHTGGLSGSFEGTASGLATAE</sequence>
<evidence type="ECO:0000313" key="3">
    <source>
        <dbReference type="EMBL" id="GBC60105.1"/>
    </source>
</evidence>
<feature type="domain" description="FecR protein" evidence="2">
    <location>
        <begin position="43"/>
        <end position="134"/>
    </location>
</feature>
<feature type="compositionally biased region" description="Polar residues" evidence="1">
    <location>
        <begin position="237"/>
        <end position="261"/>
    </location>
</feature>
<dbReference type="Gene3D" id="2.60.120.1440">
    <property type="match status" value="1"/>
</dbReference>
<feature type="region of interest" description="Disordered" evidence="1">
    <location>
        <begin position="191"/>
        <end position="262"/>
    </location>
</feature>
<dbReference type="EMBL" id="BEXT01000001">
    <property type="protein sequence ID" value="GBC60105.1"/>
    <property type="molecule type" value="Genomic_DNA"/>
</dbReference>
<proteinExistence type="predicted"/>
<keyword evidence="4" id="KW-1185">Reference proteome</keyword>
<dbReference type="InterPro" id="IPR006860">
    <property type="entry name" value="FecR"/>
</dbReference>